<dbReference type="NCBIfam" id="TIGR01764">
    <property type="entry name" value="excise"/>
    <property type="match status" value="1"/>
</dbReference>
<accession>A0A932GRL0</accession>
<evidence type="ECO:0000313" key="2">
    <source>
        <dbReference type="EMBL" id="MBI3015602.1"/>
    </source>
</evidence>
<reference evidence="2" key="1">
    <citation type="submission" date="2020-07" db="EMBL/GenBank/DDBJ databases">
        <title>Huge and variable diversity of episymbiotic CPR bacteria and DPANN archaea in groundwater ecosystems.</title>
        <authorList>
            <person name="He C.Y."/>
            <person name="Keren R."/>
            <person name="Whittaker M."/>
            <person name="Farag I.F."/>
            <person name="Doudna J."/>
            <person name="Cate J.H.D."/>
            <person name="Banfield J.F."/>
        </authorList>
    </citation>
    <scope>NUCLEOTIDE SEQUENCE</scope>
    <source>
        <strain evidence="2">NC_groundwater_717_Ag_S-0.2um_59_8</strain>
    </source>
</reference>
<evidence type="ECO:0000313" key="3">
    <source>
        <dbReference type="Proteomes" id="UP000741360"/>
    </source>
</evidence>
<dbReference type="Pfam" id="PF12728">
    <property type="entry name" value="HTH_17"/>
    <property type="match status" value="1"/>
</dbReference>
<dbReference type="SUPFAM" id="SSF46955">
    <property type="entry name" value="Putative DNA-binding domain"/>
    <property type="match status" value="1"/>
</dbReference>
<dbReference type="EMBL" id="JACPSX010000216">
    <property type="protein sequence ID" value="MBI3015602.1"/>
    <property type="molecule type" value="Genomic_DNA"/>
</dbReference>
<dbReference type="InterPro" id="IPR041657">
    <property type="entry name" value="HTH_17"/>
</dbReference>
<organism evidence="2 3">
    <name type="scientific">Tectimicrobiota bacterium</name>
    <dbReference type="NCBI Taxonomy" id="2528274"/>
    <lineage>
        <taxon>Bacteria</taxon>
        <taxon>Pseudomonadati</taxon>
        <taxon>Nitrospinota/Tectimicrobiota group</taxon>
        <taxon>Candidatus Tectimicrobiota</taxon>
    </lineage>
</organism>
<gene>
    <name evidence="2" type="ORF">HYY65_11220</name>
</gene>
<dbReference type="GO" id="GO:0003677">
    <property type="term" value="F:DNA binding"/>
    <property type="evidence" value="ECO:0007669"/>
    <property type="project" value="InterPro"/>
</dbReference>
<name>A0A932GRL0_UNCTE</name>
<evidence type="ECO:0000259" key="1">
    <source>
        <dbReference type="Pfam" id="PF12728"/>
    </source>
</evidence>
<dbReference type="InterPro" id="IPR009061">
    <property type="entry name" value="DNA-bd_dom_put_sf"/>
</dbReference>
<sequence>MPKRSLDDARPVSEGKRVRLWTAKEVAAALQLNEQTVYRLARAGEISCLRIGNKAIRFDLERVRDALEVKSRAREGSQSPASRTLP</sequence>
<dbReference type="InterPro" id="IPR010093">
    <property type="entry name" value="SinI_DNA-bd"/>
</dbReference>
<feature type="non-terminal residue" evidence="2">
    <location>
        <position position="86"/>
    </location>
</feature>
<feature type="domain" description="Helix-turn-helix" evidence="1">
    <location>
        <begin position="22"/>
        <end position="67"/>
    </location>
</feature>
<dbReference type="AlphaFoldDB" id="A0A932GRL0"/>
<proteinExistence type="predicted"/>
<dbReference type="Proteomes" id="UP000741360">
    <property type="component" value="Unassembled WGS sequence"/>
</dbReference>
<protein>
    <submittedName>
        <fullName evidence="2">Helix-turn-helix domain-containing protein</fullName>
    </submittedName>
</protein>
<comment type="caution">
    <text evidence="2">The sequence shown here is derived from an EMBL/GenBank/DDBJ whole genome shotgun (WGS) entry which is preliminary data.</text>
</comment>